<name>A0AAP0JWS3_9MAGN</name>
<dbReference type="EMBL" id="JBBNAG010000004">
    <property type="protein sequence ID" value="KAK9140490.1"/>
    <property type="molecule type" value="Genomic_DNA"/>
</dbReference>
<comment type="caution">
    <text evidence="1">The sequence shown here is derived from an EMBL/GenBank/DDBJ whole genome shotgun (WGS) entry which is preliminary data.</text>
</comment>
<organism evidence="1 2">
    <name type="scientific">Stephania cephalantha</name>
    <dbReference type="NCBI Taxonomy" id="152367"/>
    <lineage>
        <taxon>Eukaryota</taxon>
        <taxon>Viridiplantae</taxon>
        <taxon>Streptophyta</taxon>
        <taxon>Embryophyta</taxon>
        <taxon>Tracheophyta</taxon>
        <taxon>Spermatophyta</taxon>
        <taxon>Magnoliopsida</taxon>
        <taxon>Ranunculales</taxon>
        <taxon>Menispermaceae</taxon>
        <taxon>Menispermoideae</taxon>
        <taxon>Cissampelideae</taxon>
        <taxon>Stephania</taxon>
    </lineage>
</organism>
<reference evidence="1 2" key="1">
    <citation type="submission" date="2024-01" db="EMBL/GenBank/DDBJ databases">
        <title>Genome assemblies of Stephania.</title>
        <authorList>
            <person name="Yang L."/>
        </authorList>
    </citation>
    <scope>NUCLEOTIDE SEQUENCE [LARGE SCALE GENOMIC DNA]</scope>
    <source>
        <strain evidence="1">JXDWG</strain>
        <tissue evidence="1">Leaf</tissue>
    </source>
</reference>
<evidence type="ECO:0000313" key="2">
    <source>
        <dbReference type="Proteomes" id="UP001419268"/>
    </source>
</evidence>
<gene>
    <name evidence="1" type="ORF">Scep_010171</name>
</gene>
<dbReference type="AlphaFoldDB" id="A0AAP0JWS3"/>
<evidence type="ECO:0000313" key="1">
    <source>
        <dbReference type="EMBL" id="KAK9140490.1"/>
    </source>
</evidence>
<keyword evidence="2" id="KW-1185">Reference proteome</keyword>
<protein>
    <submittedName>
        <fullName evidence="1">Uncharacterized protein</fullName>
    </submittedName>
</protein>
<dbReference type="Proteomes" id="UP001419268">
    <property type="component" value="Unassembled WGS sequence"/>
</dbReference>
<proteinExistence type="predicted"/>
<accession>A0AAP0JWS3</accession>
<sequence length="54" mass="6303">MVRSSIEVRFGRKEGEIVVVVIVVVALDNEVHFALTRKSRSAKIFWKLRYKGRK</sequence>